<organism evidence="2">
    <name type="scientific">Camponotus floridanus</name>
    <name type="common">Florida carpenter ant</name>
    <dbReference type="NCBI Taxonomy" id="104421"/>
    <lineage>
        <taxon>Eukaryota</taxon>
        <taxon>Metazoa</taxon>
        <taxon>Ecdysozoa</taxon>
        <taxon>Arthropoda</taxon>
        <taxon>Hexapoda</taxon>
        <taxon>Insecta</taxon>
        <taxon>Pterygota</taxon>
        <taxon>Neoptera</taxon>
        <taxon>Endopterygota</taxon>
        <taxon>Hymenoptera</taxon>
        <taxon>Apocrita</taxon>
        <taxon>Aculeata</taxon>
        <taxon>Formicoidea</taxon>
        <taxon>Formicidae</taxon>
        <taxon>Formicinae</taxon>
        <taxon>Camponotus</taxon>
    </lineage>
</organism>
<dbReference type="InParanoid" id="E2ATR7"/>
<keyword evidence="2" id="KW-1185">Reference proteome</keyword>
<dbReference type="AlphaFoldDB" id="E2ATR7"/>
<dbReference type="EMBL" id="GL442691">
    <property type="protein sequence ID" value="EFN63150.1"/>
    <property type="molecule type" value="Genomic_DNA"/>
</dbReference>
<gene>
    <name evidence="1" type="ORF">EAG_12889</name>
</gene>
<evidence type="ECO:0000313" key="2">
    <source>
        <dbReference type="Proteomes" id="UP000000311"/>
    </source>
</evidence>
<name>E2ATR7_CAMFO</name>
<reference evidence="1 2" key="1">
    <citation type="journal article" date="2010" name="Science">
        <title>Genomic comparison of the ants Camponotus floridanus and Harpegnathos saltator.</title>
        <authorList>
            <person name="Bonasio R."/>
            <person name="Zhang G."/>
            <person name="Ye C."/>
            <person name="Mutti N.S."/>
            <person name="Fang X."/>
            <person name="Qin N."/>
            <person name="Donahue G."/>
            <person name="Yang P."/>
            <person name="Li Q."/>
            <person name="Li C."/>
            <person name="Zhang P."/>
            <person name="Huang Z."/>
            <person name="Berger S.L."/>
            <person name="Reinberg D."/>
            <person name="Wang J."/>
            <person name="Liebig J."/>
        </authorList>
    </citation>
    <scope>NUCLEOTIDE SEQUENCE [LARGE SCALE GENOMIC DNA]</scope>
    <source>
        <strain evidence="2">C129</strain>
    </source>
</reference>
<proteinExistence type="predicted"/>
<dbReference type="Proteomes" id="UP000000311">
    <property type="component" value="Unassembled WGS sequence"/>
</dbReference>
<sequence length="241" mass="27714">MLNGSPALSLICGITQRPILFAETVFTAKMTLLQQTRLLHRRLLNAINPLQKYICTHLFPLIGNGVSTLPFAFLRYRIICMRSSRRPRYPKHVLSDEREINPEILQAARNDLRIYVPPREEDPAGGSEEKKKKDMGTITGRCCCHFRAKRFFIDTNLWKKGLLYKLGHGNSREGKMEEAAKKRVILSLLQNEILEDTVILMLNISREKYPIVIVLKRTKLLMLIVSDDSGQTIDDNDIHEK</sequence>
<protein>
    <submittedName>
        <fullName evidence="1">Uncharacterized protein</fullName>
    </submittedName>
</protein>
<accession>E2ATR7</accession>
<evidence type="ECO:0000313" key="1">
    <source>
        <dbReference type="EMBL" id="EFN63150.1"/>
    </source>
</evidence>